<dbReference type="PROSITE" id="PS50125">
    <property type="entry name" value="GUANYLATE_CYCLASE_2"/>
    <property type="match status" value="1"/>
</dbReference>
<dbReference type="Pfam" id="PF00211">
    <property type="entry name" value="Guanylate_cyc"/>
    <property type="match status" value="1"/>
</dbReference>
<evidence type="ECO:0000256" key="4">
    <source>
        <dbReference type="PROSITE-ProRule" id="PRU00339"/>
    </source>
</evidence>
<evidence type="ECO:0000259" key="5">
    <source>
        <dbReference type="PROSITE" id="PS50011"/>
    </source>
</evidence>
<keyword evidence="8" id="KW-1185">Reference proteome</keyword>
<evidence type="ECO:0000256" key="1">
    <source>
        <dbReference type="ARBA" id="ARBA00004167"/>
    </source>
</evidence>
<comment type="subcellular location">
    <subcellularLocation>
        <location evidence="1">Membrane</location>
        <topology evidence="1">Single-pass membrane protein</topology>
    </subcellularLocation>
</comment>
<dbReference type="InterPro" id="IPR019734">
    <property type="entry name" value="TPR_rpt"/>
</dbReference>
<dbReference type="InterPro" id="IPR041664">
    <property type="entry name" value="AAA_16"/>
</dbReference>
<evidence type="ECO:0000256" key="2">
    <source>
        <dbReference type="ARBA" id="ARBA00022741"/>
    </source>
</evidence>
<dbReference type="GO" id="GO:0004672">
    <property type="term" value="F:protein kinase activity"/>
    <property type="evidence" value="ECO:0007669"/>
    <property type="project" value="InterPro"/>
</dbReference>
<dbReference type="PROSITE" id="PS50011">
    <property type="entry name" value="PROTEIN_KINASE_DOM"/>
    <property type="match status" value="1"/>
</dbReference>
<gene>
    <name evidence="7" type="ORF">KEG57_36235</name>
</gene>
<accession>A0A9X4AVS2</accession>
<dbReference type="Pfam" id="PF13191">
    <property type="entry name" value="AAA_16"/>
    <property type="match status" value="1"/>
</dbReference>
<dbReference type="SUPFAM" id="SSF55073">
    <property type="entry name" value="Nucleotide cyclase"/>
    <property type="match status" value="1"/>
</dbReference>
<dbReference type="InterPro" id="IPR011990">
    <property type="entry name" value="TPR-like_helical_dom_sf"/>
</dbReference>
<keyword evidence="4" id="KW-0802">TPR repeat</keyword>
<dbReference type="SMART" id="SM00028">
    <property type="entry name" value="TPR"/>
    <property type="match status" value="6"/>
</dbReference>
<evidence type="ECO:0000256" key="3">
    <source>
        <dbReference type="ARBA" id="ARBA00022840"/>
    </source>
</evidence>
<name>A0A9X4AVS2_9BACT</name>
<dbReference type="GO" id="GO:0005737">
    <property type="term" value="C:cytoplasm"/>
    <property type="evidence" value="ECO:0007669"/>
    <property type="project" value="TreeGrafter"/>
</dbReference>
<feature type="domain" description="Guanylate cyclase" evidence="6">
    <location>
        <begin position="433"/>
        <end position="536"/>
    </location>
</feature>
<dbReference type="GO" id="GO:0004016">
    <property type="term" value="F:adenylate cyclase activity"/>
    <property type="evidence" value="ECO:0007669"/>
    <property type="project" value="TreeGrafter"/>
</dbReference>
<dbReference type="Gene3D" id="1.25.40.10">
    <property type="entry name" value="Tetratricopeptide repeat domain"/>
    <property type="match status" value="3"/>
</dbReference>
<dbReference type="PROSITE" id="PS00109">
    <property type="entry name" value="PROTEIN_KINASE_TYR"/>
    <property type="match status" value="1"/>
</dbReference>
<dbReference type="CDD" id="cd07302">
    <property type="entry name" value="CHD"/>
    <property type="match status" value="1"/>
</dbReference>
<dbReference type="SMART" id="SM00044">
    <property type="entry name" value="CYCc"/>
    <property type="match status" value="1"/>
</dbReference>
<dbReference type="SUPFAM" id="SSF56112">
    <property type="entry name" value="Protein kinase-like (PK-like)"/>
    <property type="match status" value="1"/>
</dbReference>
<protein>
    <submittedName>
        <fullName evidence="7">AAA family ATPase</fullName>
    </submittedName>
</protein>
<dbReference type="Gene3D" id="3.30.200.20">
    <property type="entry name" value="Phosphorylase Kinase, domain 1"/>
    <property type="match status" value="1"/>
</dbReference>
<dbReference type="SUPFAM" id="SSF48452">
    <property type="entry name" value="TPR-like"/>
    <property type="match status" value="2"/>
</dbReference>
<dbReference type="EMBL" id="JAGTJJ010000034">
    <property type="protein sequence ID" value="MDC3985986.1"/>
    <property type="molecule type" value="Genomic_DNA"/>
</dbReference>
<dbReference type="Gene3D" id="1.10.510.10">
    <property type="entry name" value="Transferase(Phosphotransferase) domain 1"/>
    <property type="match status" value="1"/>
</dbReference>
<dbReference type="InterPro" id="IPR029787">
    <property type="entry name" value="Nucleotide_cyclase"/>
</dbReference>
<dbReference type="InterPro" id="IPR027417">
    <property type="entry name" value="P-loop_NTPase"/>
</dbReference>
<dbReference type="Proteomes" id="UP001151081">
    <property type="component" value="Unassembled WGS sequence"/>
</dbReference>
<feature type="repeat" description="TPR" evidence="4">
    <location>
        <begin position="1065"/>
        <end position="1098"/>
    </location>
</feature>
<dbReference type="CDD" id="cd14014">
    <property type="entry name" value="STKc_PknB_like"/>
    <property type="match status" value="1"/>
</dbReference>
<dbReference type="GO" id="GO:0016020">
    <property type="term" value="C:membrane"/>
    <property type="evidence" value="ECO:0007669"/>
    <property type="project" value="UniProtKB-SubCell"/>
</dbReference>
<dbReference type="Gene3D" id="3.40.50.300">
    <property type="entry name" value="P-loop containing nucleotide triphosphate hydrolases"/>
    <property type="match status" value="1"/>
</dbReference>
<dbReference type="PANTHER" id="PTHR16305:SF28">
    <property type="entry name" value="GUANYLATE CYCLASE DOMAIN-CONTAINING PROTEIN"/>
    <property type="match status" value="1"/>
</dbReference>
<feature type="domain" description="Protein kinase" evidence="5">
    <location>
        <begin position="64"/>
        <end position="329"/>
    </location>
</feature>
<dbReference type="InterPro" id="IPR000719">
    <property type="entry name" value="Prot_kinase_dom"/>
</dbReference>
<keyword evidence="3" id="KW-0067">ATP-binding</keyword>
<evidence type="ECO:0000313" key="7">
    <source>
        <dbReference type="EMBL" id="MDC3985986.1"/>
    </source>
</evidence>
<dbReference type="Gene3D" id="3.30.70.1230">
    <property type="entry name" value="Nucleotide cyclase"/>
    <property type="match status" value="1"/>
</dbReference>
<sequence length="1403" mass="151833">MAILVLAEDGVADPSGRFPIRDHDTLAGGFSGGPRAGSTLPGPLPDGVGPALRAFEKGVRIGKFPIVRVMSTGGMGIIYEAAHPVLGSRVVIKTVRPEMAGKAAMAERFRNEALAASRIRDDRLPQIFDIDRLDDNTQYMVMEYLEGEDLQQRLTDGPLAPAYATRIVFEVLDVLHKVHKLGVIHRDITPRNIFLARSEVLGEIPKLLDFGVAHFVDDPNTRPGELVGSPFYMAIEQVRDHGAIGPWTDVFAAGVVLYELVAGVRPWPGASLIGYLTALAERQPPRPLAAAAPNVPPGLADAVMRAIRIEPIERFPDAAAFARALEPFAADRAVLYDLRRAAQRSSVPTRRASLENEATVAITRGKTVSIPPPPPVPKLAGIQSKLAGLGRARAGADVPRPSLRKGERRHLTIAMVGLALDEPCESTLGAEDIEQIATQISEVIGRAFETAGARVDRPPGESLMAVFGYHASNEDDAERAVAAAFAALDHRHEINATLAEIGCALSMRIGVHTGFVTRGGDAMLTGESINLAEMLQRSAPLNAVVVSRETLDLLGGRFTERHFGPISMKGRARPSEAYEILGPSEAEGPRKSRAGAPEDRSFVGRDAELSTLEGLLAEARARGGLHLGLVTGGPGVGKSRLVHELLRRVEVDDARCTLVVRAHPASAAPYGAWVAFLRRVFFPPGATMIDALQTTTEIGALAAALEDARRSELIAKAPVVDFLLGLGGHDLVDQYGPDGFQSRVQQTLTLLLEALARRASALRPGRPVLCVLDDMHRADATSLDLLGRVLGGYRSTLPVVFLVTSRDGEIATLPEHVAVTRVPLAPLTDDEIREISVHLAGEEPSADVVRLLVERAAGNPLFAEELSLSLREQGMVTADAASLRRFTVPSSLVGMLLVRLDRLEPELRTTLQYASILGVEFSADLFDAVASALGDERTSQRHLHELVRRGILSHRKERGEETFAFRQVLARDAIYGTVLMDNKRVLHHLAAASIERLHAGKLAPHLPALFHHYSQTDEIERIVQYARLTGRRAVALGAFVDAVEALMTAETLRSRLRDDDPLAAARALFDLGIALFWLGRFDEASERVEQSLALLSDDTREEALTVRARCHLLCAETAHQRARWPEAVSQLERAEELFRRAGRPFDAAQALCTRGFQLRSQGKIEEGLALAEKGWETLRGSDNLPAVVRAGHDLGNLLRDVRRYDAAIEVFEAAIRAGEELALEGDPLAAVWGQVAARSGRAMTFAAMGRLDEAIEDQKAVHALAVREGNVLAQAHSGFHLAHHLREKGELLEAEVQALRALTLCTELGLSGRAVKCRLLLADLAEKTGRGPEALEHAEEAERLARPMGGDPWIDVVERLAGLLRARGRSDRIAALAADTTSYLGPSADASLRQRVAALVERG</sequence>
<evidence type="ECO:0000313" key="8">
    <source>
        <dbReference type="Proteomes" id="UP001151081"/>
    </source>
</evidence>
<organism evidence="7 8">
    <name type="scientific">Polyangium jinanense</name>
    <dbReference type="NCBI Taxonomy" id="2829994"/>
    <lineage>
        <taxon>Bacteria</taxon>
        <taxon>Pseudomonadati</taxon>
        <taxon>Myxococcota</taxon>
        <taxon>Polyangia</taxon>
        <taxon>Polyangiales</taxon>
        <taxon>Polyangiaceae</taxon>
        <taxon>Polyangium</taxon>
    </lineage>
</organism>
<dbReference type="PANTHER" id="PTHR16305">
    <property type="entry name" value="TESTICULAR SOLUBLE ADENYLYL CYCLASE"/>
    <property type="match status" value="1"/>
</dbReference>
<dbReference type="InterPro" id="IPR008266">
    <property type="entry name" value="Tyr_kinase_AS"/>
</dbReference>
<dbReference type="GO" id="GO:0005524">
    <property type="term" value="F:ATP binding"/>
    <property type="evidence" value="ECO:0007669"/>
    <property type="project" value="UniProtKB-KW"/>
</dbReference>
<dbReference type="GO" id="GO:0009190">
    <property type="term" value="P:cyclic nucleotide biosynthetic process"/>
    <property type="evidence" value="ECO:0007669"/>
    <property type="project" value="InterPro"/>
</dbReference>
<reference evidence="7 8" key="1">
    <citation type="submission" date="2021-04" db="EMBL/GenBank/DDBJ databases">
        <title>Genome analysis of Polyangium sp.</title>
        <authorList>
            <person name="Li Y."/>
            <person name="Wang J."/>
        </authorList>
    </citation>
    <scope>NUCLEOTIDE SEQUENCE [LARGE SCALE GENOMIC DNA]</scope>
    <source>
        <strain evidence="7 8">SDU14</strain>
    </source>
</reference>
<evidence type="ECO:0000259" key="6">
    <source>
        <dbReference type="PROSITE" id="PS50125"/>
    </source>
</evidence>
<proteinExistence type="predicted"/>
<dbReference type="PROSITE" id="PS50005">
    <property type="entry name" value="TPR"/>
    <property type="match status" value="1"/>
</dbReference>
<comment type="caution">
    <text evidence="7">The sequence shown here is derived from an EMBL/GenBank/DDBJ whole genome shotgun (WGS) entry which is preliminary data.</text>
</comment>
<keyword evidence="2" id="KW-0547">Nucleotide-binding</keyword>
<dbReference type="GO" id="GO:0035556">
    <property type="term" value="P:intracellular signal transduction"/>
    <property type="evidence" value="ECO:0007669"/>
    <property type="project" value="InterPro"/>
</dbReference>
<dbReference type="RefSeq" id="WP_272424298.1">
    <property type="nucleotide sequence ID" value="NZ_JAGTJJ010000034.1"/>
</dbReference>
<dbReference type="InterPro" id="IPR011009">
    <property type="entry name" value="Kinase-like_dom_sf"/>
</dbReference>
<dbReference type="Pfam" id="PF00069">
    <property type="entry name" value="Pkinase"/>
    <property type="match status" value="1"/>
</dbReference>
<dbReference type="SUPFAM" id="SSF52540">
    <property type="entry name" value="P-loop containing nucleoside triphosphate hydrolases"/>
    <property type="match status" value="1"/>
</dbReference>
<dbReference type="InterPro" id="IPR001054">
    <property type="entry name" value="A/G_cyclase"/>
</dbReference>